<dbReference type="AlphaFoldDB" id="A0A2N5SIJ1"/>
<protein>
    <submittedName>
        <fullName evidence="1">Uncharacterized protein</fullName>
    </submittedName>
</protein>
<proteinExistence type="predicted"/>
<gene>
    <name evidence="1" type="ORF">PCANC_19320</name>
</gene>
<keyword evidence="2" id="KW-1185">Reference proteome</keyword>
<reference evidence="1 2" key="1">
    <citation type="submission" date="2017-11" db="EMBL/GenBank/DDBJ databases">
        <title>De novo assembly and phasing of dikaryotic genomes from two isolates of Puccinia coronata f. sp. avenae, the causal agent of oat crown rust.</title>
        <authorList>
            <person name="Miller M.E."/>
            <person name="Zhang Y."/>
            <person name="Omidvar V."/>
            <person name="Sperschneider J."/>
            <person name="Schwessinger B."/>
            <person name="Raley C."/>
            <person name="Palmer J.M."/>
            <person name="Garnica D."/>
            <person name="Upadhyaya N."/>
            <person name="Rathjen J."/>
            <person name="Taylor J.M."/>
            <person name="Park R.F."/>
            <person name="Dodds P.N."/>
            <person name="Hirsch C.D."/>
            <person name="Kianian S.F."/>
            <person name="Figueroa M."/>
        </authorList>
    </citation>
    <scope>NUCLEOTIDE SEQUENCE [LARGE SCALE GENOMIC DNA]</scope>
    <source>
        <strain evidence="1">12NC29</strain>
    </source>
</reference>
<dbReference type="Proteomes" id="UP000235388">
    <property type="component" value="Unassembled WGS sequence"/>
</dbReference>
<dbReference type="EMBL" id="PGCJ01000962">
    <property type="protein sequence ID" value="PLW13044.1"/>
    <property type="molecule type" value="Genomic_DNA"/>
</dbReference>
<sequence length="144" mass="15825">MAAGASVLPEDCRSAAKLILYNSDGTFKPAIEQIEITNSCNFHVHRVTENRVFNRDQVTTAMESVISNCVTHAGLITTPSNATDPGGFQVTLMKRSGHPNAEAMRHMFNITVPHFHCEACAMAKSHRLPFPATLPDVHRPLQMV</sequence>
<name>A0A2N5SIJ1_9BASI</name>
<accession>A0A2N5SIJ1</accession>
<evidence type="ECO:0000313" key="2">
    <source>
        <dbReference type="Proteomes" id="UP000235388"/>
    </source>
</evidence>
<organism evidence="1 2">
    <name type="scientific">Puccinia coronata f. sp. avenae</name>
    <dbReference type="NCBI Taxonomy" id="200324"/>
    <lineage>
        <taxon>Eukaryota</taxon>
        <taxon>Fungi</taxon>
        <taxon>Dikarya</taxon>
        <taxon>Basidiomycota</taxon>
        <taxon>Pucciniomycotina</taxon>
        <taxon>Pucciniomycetes</taxon>
        <taxon>Pucciniales</taxon>
        <taxon>Pucciniaceae</taxon>
        <taxon>Puccinia</taxon>
    </lineage>
</organism>
<evidence type="ECO:0000313" key="1">
    <source>
        <dbReference type="EMBL" id="PLW13044.1"/>
    </source>
</evidence>
<comment type="caution">
    <text evidence="1">The sequence shown here is derived from an EMBL/GenBank/DDBJ whole genome shotgun (WGS) entry which is preliminary data.</text>
</comment>